<evidence type="ECO:0000313" key="7">
    <source>
        <dbReference type="Proteomes" id="UP000256708"/>
    </source>
</evidence>
<protein>
    <submittedName>
        <fullName evidence="6">ATP-binding cassette domain-containing protein</fullName>
    </submittedName>
</protein>
<dbReference type="EMBL" id="QRGR01000056">
    <property type="protein sequence ID" value="RDV10679.1"/>
    <property type="molecule type" value="Genomic_DNA"/>
</dbReference>
<dbReference type="PANTHER" id="PTHR43117:SF4">
    <property type="entry name" value="OSMOPROTECTANT IMPORT ATP-BINDING PROTEIN OSMV"/>
    <property type="match status" value="1"/>
</dbReference>
<name>A0A3D8KZQ5_9BACT</name>
<accession>A0A3D8KZQ5</accession>
<evidence type="ECO:0000256" key="3">
    <source>
        <dbReference type="ARBA" id="ARBA00022741"/>
    </source>
</evidence>
<dbReference type="PROSITE" id="PS50893">
    <property type="entry name" value="ABC_TRANSPORTER_2"/>
    <property type="match status" value="2"/>
</dbReference>
<dbReference type="OrthoDB" id="9789994at2"/>
<evidence type="ECO:0000259" key="5">
    <source>
        <dbReference type="PROSITE" id="PS50893"/>
    </source>
</evidence>
<feature type="domain" description="ABC transporter" evidence="5">
    <location>
        <begin position="279"/>
        <end position="502"/>
    </location>
</feature>
<comment type="caution">
    <text evidence="6">The sequence shown here is derived from an EMBL/GenBank/DDBJ whole genome shotgun (WGS) entry which is preliminary data.</text>
</comment>
<evidence type="ECO:0000256" key="4">
    <source>
        <dbReference type="ARBA" id="ARBA00022840"/>
    </source>
</evidence>
<feature type="domain" description="ABC transporter" evidence="5">
    <location>
        <begin position="6"/>
        <end position="258"/>
    </location>
</feature>
<dbReference type="InterPro" id="IPR027417">
    <property type="entry name" value="P-loop_NTPase"/>
</dbReference>
<keyword evidence="7" id="KW-1185">Reference proteome</keyword>
<dbReference type="AlphaFoldDB" id="A0A3D8KZQ5"/>
<gene>
    <name evidence="6" type="ORF">DXT99_26200</name>
</gene>
<sequence length="503" mass="55794">MSDVILSFENIAVRSQGQTVLNNTTFEIKKGEHWVLIGDNETGKHLLLDAIAGNVPIVSGKAHFGFFEQYQQENPAQSPRFLWQKPVSFVSSRHSFSSLSGKETFFYQQRYNAAYAVDAPTVQQHLSEIIPFADSPFWTLDRVVVALRLQHLLDKELIKLSNGETKRVLLAAALLRNPSVLLLDNPLSGLDVESRQSFNQLITAITNSGITIVMITSPDEIPDAITHVAIWNKGKEVNTMLKNELSIGEQKSVQPVALDKADLTSLLSATATPSFEVIVKMENVSIKYGDKTVLDNISWEVKQGEKWALVGHNGAGKSTLLSLINGDNPQAYANNITLFDRRRGSGESIWDIKRNIGFVSPELFQYFPGGQSCRDVIESGFYDSLGLFQESDAAKQAIALRWMEMFKIEAFAAKPFSSVTATTQRLCLLARALVKNPPLLILDEPCHGFNAGQQRHFKSLINAICEAGNMTLIYVSHYQHEIPECVTKVIQLENGRCVSPALA</sequence>
<evidence type="ECO:0000313" key="6">
    <source>
        <dbReference type="EMBL" id="RDV10679.1"/>
    </source>
</evidence>
<dbReference type="GO" id="GO:0005524">
    <property type="term" value="F:ATP binding"/>
    <property type="evidence" value="ECO:0007669"/>
    <property type="project" value="UniProtKB-KW"/>
</dbReference>
<dbReference type="RefSeq" id="WP_115568565.1">
    <property type="nucleotide sequence ID" value="NZ_QRGR01000056.1"/>
</dbReference>
<keyword evidence="4 6" id="KW-0067">ATP-binding</keyword>
<evidence type="ECO:0000256" key="1">
    <source>
        <dbReference type="ARBA" id="ARBA00005417"/>
    </source>
</evidence>
<dbReference type="InterPro" id="IPR003439">
    <property type="entry name" value="ABC_transporter-like_ATP-bd"/>
</dbReference>
<dbReference type="InterPro" id="IPR003593">
    <property type="entry name" value="AAA+_ATPase"/>
</dbReference>
<organism evidence="6 7">
    <name type="scientific">Pontibacter diazotrophicus</name>
    <dbReference type="NCBI Taxonomy" id="1400979"/>
    <lineage>
        <taxon>Bacteria</taxon>
        <taxon>Pseudomonadati</taxon>
        <taxon>Bacteroidota</taxon>
        <taxon>Cytophagia</taxon>
        <taxon>Cytophagales</taxon>
        <taxon>Hymenobacteraceae</taxon>
        <taxon>Pontibacter</taxon>
    </lineage>
</organism>
<comment type="similarity">
    <text evidence="1">Belongs to the ABC transporter superfamily.</text>
</comment>
<keyword evidence="2" id="KW-0813">Transport</keyword>
<proteinExistence type="inferred from homology"/>
<keyword evidence="3" id="KW-0547">Nucleotide-binding</keyword>
<reference evidence="7" key="1">
    <citation type="submission" date="2018-08" db="EMBL/GenBank/DDBJ databases">
        <authorList>
            <person name="Liu Z.-W."/>
            <person name="Du Z.-J."/>
        </authorList>
    </citation>
    <scope>NUCLEOTIDE SEQUENCE [LARGE SCALE GENOMIC DNA]</scope>
    <source>
        <strain evidence="7">H4X</strain>
    </source>
</reference>
<dbReference type="GO" id="GO:0016887">
    <property type="term" value="F:ATP hydrolysis activity"/>
    <property type="evidence" value="ECO:0007669"/>
    <property type="project" value="InterPro"/>
</dbReference>
<dbReference type="Gene3D" id="3.40.50.300">
    <property type="entry name" value="P-loop containing nucleotide triphosphate hydrolases"/>
    <property type="match status" value="2"/>
</dbReference>
<dbReference type="Proteomes" id="UP000256708">
    <property type="component" value="Unassembled WGS sequence"/>
</dbReference>
<dbReference type="SUPFAM" id="SSF52540">
    <property type="entry name" value="P-loop containing nucleoside triphosphate hydrolases"/>
    <property type="match status" value="2"/>
</dbReference>
<evidence type="ECO:0000256" key="2">
    <source>
        <dbReference type="ARBA" id="ARBA00022448"/>
    </source>
</evidence>
<dbReference type="SMART" id="SM00382">
    <property type="entry name" value="AAA"/>
    <property type="match status" value="2"/>
</dbReference>
<dbReference type="Pfam" id="PF00005">
    <property type="entry name" value="ABC_tran"/>
    <property type="match status" value="2"/>
</dbReference>
<dbReference type="PANTHER" id="PTHR43117">
    <property type="entry name" value="OSMOPROTECTANT IMPORT ATP-BINDING PROTEIN OSMV"/>
    <property type="match status" value="1"/>
</dbReference>